<dbReference type="InterPro" id="IPR013708">
    <property type="entry name" value="Shikimate_DH-bd_N"/>
</dbReference>
<feature type="domain" description="Shikimate dehydrogenase substrate binding N-terminal" evidence="4">
    <location>
        <begin position="7"/>
        <end position="89"/>
    </location>
</feature>
<keyword evidence="2" id="KW-0560">Oxidoreductase</keyword>
<dbReference type="SUPFAM" id="SSF51735">
    <property type="entry name" value="NAD(P)-binding Rossmann-fold domains"/>
    <property type="match status" value="1"/>
</dbReference>
<evidence type="ECO:0000313" key="6">
    <source>
        <dbReference type="Proteomes" id="UP000008074"/>
    </source>
</evidence>
<dbReference type="SUPFAM" id="SSF53223">
    <property type="entry name" value="Aminoacid dehydrogenase-like, N-terminal domain"/>
    <property type="match status" value="1"/>
</dbReference>
<keyword evidence="3" id="KW-0028">Amino-acid biosynthesis</keyword>
<dbReference type="GO" id="GO:0009073">
    <property type="term" value="P:aromatic amino acid family biosynthetic process"/>
    <property type="evidence" value="ECO:0007669"/>
    <property type="project" value="UniProtKB-KW"/>
</dbReference>
<dbReference type="CDD" id="cd01065">
    <property type="entry name" value="NAD_bind_Shikimate_DH"/>
    <property type="match status" value="1"/>
</dbReference>
<dbReference type="HOGENOM" id="CLU_044063_4_1_10"/>
<dbReference type="InterPro" id="IPR046346">
    <property type="entry name" value="Aminoacid_DH-like_N_sf"/>
</dbReference>
<dbReference type="GO" id="GO:0005829">
    <property type="term" value="C:cytosol"/>
    <property type="evidence" value="ECO:0007669"/>
    <property type="project" value="TreeGrafter"/>
</dbReference>
<dbReference type="KEGG" id="sms:SMDSEM_184"/>
<evidence type="ECO:0000256" key="2">
    <source>
        <dbReference type="ARBA" id="ARBA00023002"/>
    </source>
</evidence>
<dbReference type="Gene3D" id="3.40.50.10860">
    <property type="entry name" value="Leucine Dehydrogenase, chain A, domain 1"/>
    <property type="match status" value="1"/>
</dbReference>
<dbReference type="AlphaFoldDB" id="C7LKC5"/>
<accession>C7LKC5</accession>
<evidence type="ECO:0000259" key="4">
    <source>
        <dbReference type="Pfam" id="PF08501"/>
    </source>
</evidence>
<evidence type="ECO:0000313" key="5">
    <source>
        <dbReference type="EMBL" id="ACU52887.1"/>
    </source>
</evidence>
<name>C7LKC5_KARMS</name>
<protein>
    <submittedName>
        <fullName evidence="5">Shikimate 5-dehydrogenase</fullName>
    </submittedName>
</protein>
<dbReference type="GO" id="GO:0019632">
    <property type="term" value="P:shikimate metabolic process"/>
    <property type="evidence" value="ECO:0007669"/>
    <property type="project" value="TreeGrafter"/>
</dbReference>
<dbReference type="PANTHER" id="PTHR21089:SF1">
    <property type="entry name" value="BIFUNCTIONAL 3-DEHYDROQUINATE DEHYDRATASE_SHIKIMATE DEHYDROGENASE, CHLOROPLASTIC"/>
    <property type="match status" value="1"/>
</dbReference>
<dbReference type="STRING" id="595499.SMDSEM_184"/>
<evidence type="ECO:0000256" key="3">
    <source>
        <dbReference type="ARBA" id="ARBA00023141"/>
    </source>
</evidence>
<dbReference type="Gene3D" id="3.40.50.720">
    <property type="entry name" value="NAD(P)-binding Rossmann-like Domain"/>
    <property type="match status" value="1"/>
</dbReference>
<keyword evidence="3" id="KW-0057">Aromatic amino acid biosynthesis</keyword>
<sequence length="250" mass="29361">MIKIYGLVGKNIFYSFSKKFFEKKFKKEKIKNTIYSLYDIKNLSFLKKILNNNSNLLGFNVTIPYKEKIMNKIHYINKKLLKIGSINTVKIINDKTIGYNTDIYGFEKSFKKNLKFFHKKALILGTGGVSKSIMYVLTKLGIKYLFVSRKKKEKNCISYSEISKELIYNYNIIINCTPVGTFPNINECPNIPYKFLSKNHYLYDLVYNPKETLFLKKGKKKGCVVQNGIKMLFLQANLSWKIWNNFKIDY</sequence>
<dbReference type="Proteomes" id="UP000008074">
    <property type="component" value="Chromosome"/>
</dbReference>
<gene>
    <name evidence="5" type="primary">aroE</name>
    <name evidence="5" type="ordered locus">SMDSEM_184</name>
</gene>
<organism evidence="5 6">
    <name type="scientific">Karelsulcia muelleri (strain SMDSEM)</name>
    <name type="common">Sulcia muelleri</name>
    <dbReference type="NCBI Taxonomy" id="595499"/>
    <lineage>
        <taxon>Bacteria</taxon>
        <taxon>Pseudomonadati</taxon>
        <taxon>Bacteroidota</taxon>
        <taxon>Flavobacteriia</taxon>
        <taxon>Flavobacteriales</taxon>
        <taxon>Candidatus Karelsulcia</taxon>
    </lineage>
</organism>
<dbReference type="GO" id="GO:0009423">
    <property type="term" value="P:chorismate biosynthetic process"/>
    <property type="evidence" value="ECO:0007669"/>
    <property type="project" value="TreeGrafter"/>
</dbReference>
<evidence type="ECO:0000256" key="1">
    <source>
        <dbReference type="ARBA" id="ARBA00004871"/>
    </source>
</evidence>
<proteinExistence type="predicted"/>
<dbReference type="PANTHER" id="PTHR21089">
    <property type="entry name" value="SHIKIMATE DEHYDROGENASE"/>
    <property type="match status" value="1"/>
</dbReference>
<comment type="pathway">
    <text evidence="1">Metabolic intermediate biosynthesis; chorismate biosynthesis; chorismate from D-erythrose 4-phosphate and phosphoenolpyruvate: step 4/7.</text>
</comment>
<dbReference type="InterPro" id="IPR022893">
    <property type="entry name" value="Shikimate_DH_fam"/>
</dbReference>
<reference evidence="5 6" key="1">
    <citation type="journal article" date="2009" name="Proc. Natl. Acad. Sci. U.S.A.">
        <title>Convergent evolution of metabolic roles in bacterial co-symbionts of insects.</title>
        <authorList>
            <person name="McCutcheon J.P."/>
            <person name="McDonald B.R."/>
            <person name="Moran N.A."/>
        </authorList>
    </citation>
    <scope>NUCLEOTIDE SEQUENCE [LARGE SCALE GENOMIC DNA]</scope>
    <source>
        <strain evidence="5 6">SMDSEM</strain>
    </source>
</reference>
<dbReference type="EMBL" id="CP001605">
    <property type="protein sequence ID" value="ACU52887.1"/>
    <property type="molecule type" value="Genomic_DNA"/>
</dbReference>
<dbReference type="GO" id="GO:0004764">
    <property type="term" value="F:shikimate 3-dehydrogenase (NADP+) activity"/>
    <property type="evidence" value="ECO:0007669"/>
    <property type="project" value="InterPro"/>
</dbReference>
<dbReference type="InterPro" id="IPR036291">
    <property type="entry name" value="NAD(P)-bd_dom_sf"/>
</dbReference>
<dbReference type="GO" id="GO:0050661">
    <property type="term" value="F:NADP binding"/>
    <property type="evidence" value="ECO:0007669"/>
    <property type="project" value="TreeGrafter"/>
</dbReference>
<dbReference type="Pfam" id="PF08501">
    <property type="entry name" value="Shikimate_dh_N"/>
    <property type="match status" value="1"/>
</dbReference>